<evidence type="ECO:0000259" key="3">
    <source>
        <dbReference type="PROSITE" id="PS50025"/>
    </source>
</evidence>
<dbReference type="CDD" id="cd00110">
    <property type="entry name" value="LamG"/>
    <property type="match status" value="1"/>
</dbReference>
<dbReference type="InterPro" id="IPR003961">
    <property type="entry name" value="FN3_dom"/>
</dbReference>
<name>A0A3S3QEN2_9SPHI</name>
<protein>
    <recommendedName>
        <fullName evidence="3">Laminin G domain-containing protein</fullName>
    </recommendedName>
</protein>
<sequence length="1374" mass="146572">MAASLLSLRRIFILCFMLFVLKSSAQNINNYVFSATSGTYSSISGGTEPGGVGATISNDENTYQNLPIGFDFWYMGQRYDRFCASSNGWISLGSAVSGAMPVNNLNTGGNRPIIAPLWDDLAVFPGILSLLLPGKISYVTTGTAGSMVLTVQWYSMRWDKNSSNLLNLTSVITFQAKIYENGNIQFAYTPEGGAIDNGSASIGITGVGTGVYRSLNGVGTSPTARNDLETANIATKPANGQTYTFDPTELATAPTALTFSNVGATGMTLNWNYASSSEIGFAIYRSSGSGYTYIGRTGTGVTTFNDTGLTNGVNYTYIVYVIRENLGASVTGSQMASCQGFSLANIPLGNIVASYKLDGNANDFFVTNNGTLQGTPTATTNRFNIANSAYQFNGSTQYVSTANSFVNPTVFTVSIWFKTTTAGGKLIGFGSSQTSFSTNADRHIYMANDGRIFFGVKPGGVFKTINSTATYADGNWHMATGVLSAGGMVLYIDGVSVAQDVTTVAAENTTGYWRLAYDNIDSWASTPTNRYFTGNLDDAYIYSRALSAAEVTQLYNATEGAGNTGPVCAQTTLTLTANAIDGATYSWTGPNGYTSSSQNATLTYSDAAKGVYTVTVSRNGCVATASTIVVSTGEGQWTGNAGNNWATANSWCNGIVPTAVVNATIPTGRSTYPTVSSDQSINNLTIATGASVTVTNSLSVAGTVSNSGTLTASSGRMVFNGTTAQTIAANLFASNLIKDLTINNAAGVTLNGALRLTGLLTASAGAFNANGYLTLASSAASTAQVGAVASEASIIGQVKVERYLQGGNVNPYRTYRMLSSPVYDNTTTFINTDTEGNRTAKFSQLIDNMIISGTSAAAGGFDVSHSNQAGAWTYSTGFVEIPNINTAVNAGKGMYVFFRGDRSNFSGKTTAPFVNPENTVVDFNGVLNQQNITVTLSSGYNFIGNPYASTIDWDSSNWGSDKVNVTNAIWIWKPASRGYATYINGVGASDGSRYISSGQSFFVRTTAAGSIKFKESIKASTQQPPVLLMSTEKRNDELSMMVTEQIAETPQSLVRIKMTPLASYGEDETVVVFNEASSAAYNNQEDALHFDGEVVNISTLAGASKLAINFMPPMPQAVEIAMNVSAGTTGSYLMRFNLDEYYQQHSLVLKDNFLNQNIPITPGLVYNFNIDRANTQTFGAGRFSVLVEPPVTLPVGMTNFVAKKQNEGVAITWTTSYEVNNKSFELYRASNDGTYVLIASILPKGPGNYLYMDDVPLPGDNYYKLVQIDLDGLTTETGPVVVNFKVGQQNTVLLYPNPAADKFTIKVDGLLNDRFKLSLYDLTGKIIREYVLSKIELTSGYDVNILDLNSRFFFTKVEDFNTGKVLAVHKVVKK</sequence>
<dbReference type="SUPFAM" id="SSF49265">
    <property type="entry name" value="Fibronectin type III"/>
    <property type="match status" value="1"/>
</dbReference>
<evidence type="ECO:0000313" key="4">
    <source>
        <dbReference type="EMBL" id="RWU05578.1"/>
    </source>
</evidence>
<dbReference type="Gene3D" id="2.60.120.200">
    <property type="match status" value="1"/>
</dbReference>
<dbReference type="Gene3D" id="2.60.40.10">
    <property type="entry name" value="Immunoglobulins"/>
    <property type="match status" value="2"/>
</dbReference>
<dbReference type="SUPFAM" id="SSF49899">
    <property type="entry name" value="Concanavalin A-like lectins/glucanases"/>
    <property type="match status" value="1"/>
</dbReference>
<dbReference type="InterPro" id="IPR026444">
    <property type="entry name" value="Secre_tail"/>
</dbReference>
<dbReference type="CDD" id="cd00063">
    <property type="entry name" value="FN3"/>
    <property type="match status" value="1"/>
</dbReference>
<dbReference type="InterPro" id="IPR013320">
    <property type="entry name" value="ConA-like_dom_sf"/>
</dbReference>
<dbReference type="GO" id="GO:0005975">
    <property type="term" value="P:carbohydrate metabolic process"/>
    <property type="evidence" value="ECO:0007669"/>
    <property type="project" value="UniProtKB-ARBA"/>
</dbReference>
<accession>A0A3S3QEN2</accession>
<comment type="caution">
    <text evidence="4">The sequence shown here is derived from an EMBL/GenBank/DDBJ whole genome shotgun (WGS) entry which is preliminary data.</text>
</comment>
<dbReference type="GO" id="GO:0042995">
    <property type="term" value="C:cell projection"/>
    <property type="evidence" value="ECO:0007669"/>
    <property type="project" value="UniProtKB-SubCell"/>
</dbReference>
<dbReference type="EMBL" id="SAYW01000005">
    <property type="protein sequence ID" value="RWU05578.1"/>
    <property type="molecule type" value="Genomic_DNA"/>
</dbReference>
<dbReference type="PROSITE" id="PS50025">
    <property type="entry name" value="LAM_G_DOMAIN"/>
    <property type="match status" value="1"/>
</dbReference>
<dbReference type="SMART" id="SM00060">
    <property type="entry name" value="FN3"/>
    <property type="match status" value="1"/>
</dbReference>
<evidence type="ECO:0000256" key="1">
    <source>
        <dbReference type="ARBA" id="ARBA00004316"/>
    </source>
</evidence>
<feature type="domain" description="Laminin G" evidence="3">
    <location>
        <begin position="388"/>
        <end position="568"/>
    </location>
</feature>
<dbReference type="InterPro" id="IPR013783">
    <property type="entry name" value="Ig-like_fold"/>
</dbReference>
<dbReference type="RefSeq" id="WP_113648342.1">
    <property type="nucleotide sequence ID" value="NZ_QMHN01000005.1"/>
</dbReference>
<dbReference type="Pfam" id="PF18962">
    <property type="entry name" value="Por_Secre_tail"/>
    <property type="match status" value="1"/>
</dbReference>
<proteinExistence type="predicted"/>
<evidence type="ECO:0000256" key="2">
    <source>
        <dbReference type="ARBA" id="ARBA00023273"/>
    </source>
</evidence>
<comment type="subcellular location">
    <subcellularLocation>
        <location evidence="1">Cell projection</location>
    </subcellularLocation>
</comment>
<dbReference type="Pfam" id="PF13385">
    <property type="entry name" value="Laminin_G_3"/>
    <property type="match status" value="1"/>
</dbReference>
<reference evidence="4 5" key="1">
    <citation type="submission" date="2018-06" db="EMBL/GenBank/DDBJ databases">
        <title>Pedobacter endophyticus sp. nov., an endophytic bacterium isolated from a leaf of Triticum aestivum.</title>
        <authorList>
            <person name="Zhang L."/>
        </authorList>
    </citation>
    <scope>NUCLEOTIDE SEQUENCE [LARGE SCALE GENOMIC DNA]</scope>
    <source>
        <strain evidence="4 5">CM134L-2</strain>
    </source>
</reference>
<dbReference type="GO" id="GO:0004553">
    <property type="term" value="F:hydrolase activity, hydrolyzing O-glycosyl compounds"/>
    <property type="evidence" value="ECO:0007669"/>
    <property type="project" value="UniProtKB-ARBA"/>
</dbReference>
<organism evidence="4 5">
    <name type="scientific">Pedobacter chitinilyticus</name>
    <dbReference type="NCBI Taxonomy" id="2233776"/>
    <lineage>
        <taxon>Bacteria</taxon>
        <taxon>Pseudomonadati</taxon>
        <taxon>Bacteroidota</taxon>
        <taxon>Sphingobacteriia</taxon>
        <taxon>Sphingobacteriales</taxon>
        <taxon>Sphingobacteriaceae</taxon>
        <taxon>Pedobacter</taxon>
    </lineage>
</organism>
<dbReference type="OrthoDB" id="101122at2"/>
<keyword evidence="2" id="KW-0966">Cell projection</keyword>
<dbReference type="InterPro" id="IPR036116">
    <property type="entry name" value="FN3_sf"/>
</dbReference>
<dbReference type="Proteomes" id="UP000284120">
    <property type="component" value="Unassembled WGS sequence"/>
</dbReference>
<dbReference type="InterPro" id="IPR001791">
    <property type="entry name" value="Laminin_G"/>
</dbReference>
<evidence type="ECO:0000313" key="5">
    <source>
        <dbReference type="Proteomes" id="UP000284120"/>
    </source>
</evidence>
<gene>
    <name evidence="4" type="ORF">DPV69_15655</name>
</gene>
<keyword evidence="5" id="KW-1185">Reference proteome</keyword>